<evidence type="ECO:0000313" key="1">
    <source>
        <dbReference type="EMBL" id="CRK86630.1"/>
    </source>
</evidence>
<dbReference type="EMBL" id="CVRI01000002">
    <property type="protein sequence ID" value="CRK86630.1"/>
    <property type="molecule type" value="Genomic_DNA"/>
</dbReference>
<dbReference type="Proteomes" id="UP000183832">
    <property type="component" value="Unassembled WGS sequence"/>
</dbReference>
<proteinExistence type="predicted"/>
<dbReference type="AlphaFoldDB" id="A0A1J1HJI1"/>
<keyword evidence="2" id="KW-1185">Reference proteome</keyword>
<organism evidence="1 2">
    <name type="scientific">Clunio marinus</name>
    <dbReference type="NCBI Taxonomy" id="568069"/>
    <lineage>
        <taxon>Eukaryota</taxon>
        <taxon>Metazoa</taxon>
        <taxon>Ecdysozoa</taxon>
        <taxon>Arthropoda</taxon>
        <taxon>Hexapoda</taxon>
        <taxon>Insecta</taxon>
        <taxon>Pterygota</taxon>
        <taxon>Neoptera</taxon>
        <taxon>Endopterygota</taxon>
        <taxon>Diptera</taxon>
        <taxon>Nematocera</taxon>
        <taxon>Chironomoidea</taxon>
        <taxon>Chironomidae</taxon>
        <taxon>Clunio</taxon>
    </lineage>
</organism>
<name>A0A1J1HJI1_9DIPT</name>
<protein>
    <submittedName>
        <fullName evidence="1">CLUMA_CG000466, isoform A</fullName>
    </submittedName>
</protein>
<reference evidence="1 2" key="1">
    <citation type="submission" date="2015-04" db="EMBL/GenBank/DDBJ databases">
        <authorList>
            <person name="Syromyatnikov M.Y."/>
            <person name="Popov V.N."/>
        </authorList>
    </citation>
    <scope>NUCLEOTIDE SEQUENCE [LARGE SCALE GENOMIC DNA]</scope>
</reference>
<evidence type="ECO:0000313" key="2">
    <source>
        <dbReference type="Proteomes" id="UP000183832"/>
    </source>
</evidence>
<accession>A0A1J1HJI1</accession>
<sequence>MALSSGHCISSIICKDKRILYENVNVSLLFQLNNPRKILPVIWDSFHVANFNRSFLNYVSSRIKDLENTHNLNWNETISSSRFFVIIFWFEKKTKNKKKRDTKAEVLAEKVKKQVHETYLDDDDDYYLVQRL</sequence>
<gene>
    <name evidence="1" type="ORF">CLUMA_CG000466</name>
</gene>